<proteinExistence type="predicted"/>
<dbReference type="AlphaFoldDB" id="A0A2P4X701"/>
<comment type="caution">
    <text evidence="2">The sequence shown here is derived from an EMBL/GenBank/DDBJ whole genome shotgun (WGS) entry which is preliminary data.</text>
</comment>
<organism evidence="2 3">
    <name type="scientific">Phytophthora palmivora</name>
    <dbReference type="NCBI Taxonomy" id="4796"/>
    <lineage>
        <taxon>Eukaryota</taxon>
        <taxon>Sar</taxon>
        <taxon>Stramenopiles</taxon>
        <taxon>Oomycota</taxon>
        <taxon>Peronosporomycetes</taxon>
        <taxon>Peronosporales</taxon>
        <taxon>Peronosporaceae</taxon>
        <taxon>Phytophthora</taxon>
    </lineage>
</organism>
<reference evidence="2 3" key="1">
    <citation type="journal article" date="2017" name="Genome Biol. Evol.">
        <title>Phytophthora megakarya and P. palmivora, closely related causal agents of cacao black pod rot, underwent increases in genome sizes and gene numbers by different mechanisms.</title>
        <authorList>
            <person name="Ali S.S."/>
            <person name="Shao J."/>
            <person name="Lary D.J."/>
            <person name="Kronmiller B."/>
            <person name="Shen D."/>
            <person name="Strem M.D."/>
            <person name="Amoako-Attah I."/>
            <person name="Akrofi A.Y."/>
            <person name="Begoude B.A."/>
            <person name="Ten Hoopen G.M."/>
            <person name="Coulibaly K."/>
            <person name="Kebe B.I."/>
            <person name="Melnick R.L."/>
            <person name="Guiltinan M.J."/>
            <person name="Tyler B.M."/>
            <person name="Meinhardt L.W."/>
            <person name="Bailey B.A."/>
        </authorList>
    </citation>
    <scope>NUCLEOTIDE SEQUENCE [LARGE SCALE GENOMIC DNA]</scope>
    <source>
        <strain evidence="3">sbr112.9</strain>
    </source>
</reference>
<evidence type="ECO:0000313" key="2">
    <source>
        <dbReference type="EMBL" id="POM61325.1"/>
    </source>
</evidence>
<keyword evidence="3" id="KW-1185">Reference proteome</keyword>
<accession>A0A2P4X701</accession>
<feature type="transmembrane region" description="Helical" evidence="1">
    <location>
        <begin position="26"/>
        <end position="51"/>
    </location>
</feature>
<evidence type="ECO:0000313" key="3">
    <source>
        <dbReference type="Proteomes" id="UP000237271"/>
    </source>
</evidence>
<feature type="non-terminal residue" evidence="2">
    <location>
        <position position="58"/>
    </location>
</feature>
<evidence type="ECO:0000256" key="1">
    <source>
        <dbReference type="SAM" id="Phobius"/>
    </source>
</evidence>
<sequence length="58" mass="6232">MMELQERPPPCHAACSSRALTTLFSVLTFVLIPAGVVALVEVGDAYLLLFLGQLMLAI</sequence>
<gene>
    <name evidence="2" type="ORF">PHPALM_29674</name>
</gene>
<keyword evidence="1" id="KW-1133">Transmembrane helix</keyword>
<protein>
    <submittedName>
        <fullName evidence="2">Uncharacterized protein</fullName>
    </submittedName>
</protein>
<dbReference type="Proteomes" id="UP000237271">
    <property type="component" value="Unassembled WGS sequence"/>
</dbReference>
<name>A0A2P4X701_9STRA</name>
<keyword evidence="1" id="KW-0812">Transmembrane</keyword>
<dbReference type="EMBL" id="NCKW01016081">
    <property type="protein sequence ID" value="POM61325.1"/>
    <property type="molecule type" value="Genomic_DNA"/>
</dbReference>
<keyword evidence="1" id="KW-0472">Membrane</keyword>